<dbReference type="PANTHER" id="PTHR23323:SF26">
    <property type="entry name" value="VACUOLAR PROTEIN SORTING-ASSOCIATED PROTEIN 18 HOMOLOG"/>
    <property type="match status" value="1"/>
</dbReference>
<comment type="subcellular location">
    <subcellularLocation>
        <location evidence="5">Endomembrane system</location>
        <topology evidence="5">Peripheral membrane protein</topology>
        <orientation evidence="5">Cytoplasmic side</orientation>
    </subcellularLocation>
</comment>
<evidence type="ECO:0000256" key="2">
    <source>
        <dbReference type="ARBA" id="ARBA00022771"/>
    </source>
</evidence>
<reference evidence="9" key="1">
    <citation type="submission" date="2021-03" db="EMBL/GenBank/DDBJ databases">
        <authorList>
            <person name="Palmer J.M."/>
        </authorList>
    </citation>
    <scope>NUCLEOTIDE SEQUENCE</scope>
    <source>
        <strain evidence="9">ARV_011</strain>
    </source>
</reference>
<keyword evidence="3" id="KW-0862">Zinc</keyword>
<dbReference type="AlphaFoldDB" id="A0A9P8AI61"/>
<dbReference type="GO" id="GO:0005768">
    <property type="term" value="C:endosome"/>
    <property type="evidence" value="ECO:0007669"/>
    <property type="project" value="TreeGrafter"/>
</dbReference>
<keyword evidence="10" id="KW-1185">Reference proteome</keyword>
<evidence type="ECO:0000256" key="3">
    <source>
        <dbReference type="ARBA" id="ARBA00022833"/>
    </source>
</evidence>
<dbReference type="GO" id="GO:0007033">
    <property type="term" value="P:vacuole organization"/>
    <property type="evidence" value="ECO:0007669"/>
    <property type="project" value="TreeGrafter"/>
</dbReference>
<proteinExistence type="predicted"/>
<dbReference type="InterPro" id="IPR001841">
    <property type="entry name" value="Znf_RING"/>
</dbReference>
<dbReference type="Pfam" id="PF26148">
    <property type="entry name" value="VPS18_RING_C"/>
    <property type="match status" value="1"/>
</dbReference>
<evidence type="ECO:0000256" key="6">
    <source>
        <dbReference type="PROSITE-ProRule" id="PRU00175"/>
    </source>
</evidence>
<accession>A0A9P8AI61</accession>
<protein>
    <recommendedName>
        <fullName evidence="8">RING-type domain-containing protein</fullName>
    </recommendedName>
</protein>
<feature type="coiled-coil region" evidence="7">
    <location>
        <begin position="815"/>
        <end position="849"/>
    </location>
</feature>
<dbReference type="Gene3D" id="3.30.40.10">
    <property type="entry name" value="Zinc/RING finger domain, C3HC4 (zinc finger)"/>
    <property type="match status" value="1"/>
</dbReference>
<dbReference type="Proteomes" id="UP000790833">
    <property type="component" value="Unassembled WGS sequence"/>
</dbReference>
<dbReference type="GO" id="GO:0048284">
    <property type="term" value="P:organelle fusion"/>
    <property type="evidence" value="ECO:0007669"/>
    <property type="project" value="TreeGrafter"/>
</dbReference>
<keyword evidence="1" id="KW-0479">Metal-binding</keyword>
<evidence type="ECO:0000256" key="5">
    <source>
        <dbReference type="ARBA" id="ARBA00029433"/>
    </source>
</evidence>
<keyword evidence="2 6" id="KW-0863">Zinc-finger</keyword>
<evidence type="ECO:0000256" key="7">
    <source>
        <dbReference type="SAM" id="Coils"/>
    </source>
</evidence>
<dbReference type="PROSITE" id="PS50089">
    <property type="entry name" value="ZF_RING_2"/>
    <property type="match status" value="1"/>
</dbReference>
<name>A0A9P8AI61_9ASCO</name>
<dbReference type="OrthoDB" id="1845386at2759"/>
<evidence type="ECO:0000256" key="1">
    <source>
        <dbReference type="ARBA" id="ARBA00022723"/>
    </source>
</evidence>
<evidence type="ECO:0000313" key="9">
    <source>
        <dbReference type="EMBL" id="KAG7193289.1"/>
    </source>
</evidence>
<dbReference type="InterPro" id="IPR013083">
    <property type="entry name" value="Znf_RING/FYVE/PHD"/>
</dbReference>
<feature type="domain" description="RING-type" evidence="8">
    <location>
        <begin position="869"/>
        <end position="939"/>
    </location>
</feature>
<dbReference type="SUPFAM" id="SSF50978">
    <property type="entry name" value="WD40 repeat-like"/>
    <property type="match status" value="1"/>
</dbReference>
<evidence type="ECO:0000313" key="10">
    <source>
        <dbReference type="Proteomes" id="UP000790833"/>
    </source>
</evidence>
<sequence>MPGPLFEIDQVQLQFPLGNDLQKLLVASNHMYLFVSRYVYHIDLLNPSEVLRFSYPDSGNATLDQAWVHSNGVHLLIRLTDGTIHFLHAKLLTSFKPLAKLKQIGSSIQDIIFFPEEVPQEGGILFLTYTSTNDIYLGEIKTPTDSKLRVDKHLKLILNESESINGMAYVKNILYIFSGNTSVSTWKFNGAPEGYSEAVSFFKSSTPHSHKYNNSSSSNIGSKSYLTSNNTNSLIYYYGEGQFYTIDSELMLSGIRKLPSLFLDHLLGPIGITPHHVFTKSRGQITFMNKLSSHTTSLNIPTNLASFVCDTKENTFWLYSSNDIYELVIVNEETSVWYDYYKMGKYDESLKCLQPTMTYESDMVLIKKSYELLTSDDANAALKGVSLLAETSEPFEKVLLMLMKNESTLLLLIEYIKAKFYQTKKENSKIRKVILSSWLIRLILTGLYQKNQNSHHEILNSQLTEFLKKNYKVLDTPIVYQIMKDFSAHDKLVEYAEFIQDYETIVNYYIEREDWKNALKYIVHVYNEESLSNEIIYSTATILLLNFPKKTVETWLKFKNIQYERFLAAILVYNRQLKSKKLEENYGCYFLQRIILEKGITNSRIVNNYYLLLLITINSPASNKQIVQILNKTLNFDKNYLLRLSLNQTHNYELAVQFCIHLALFEQALQLALSRDLVELGEFVLIQYDEYLKRENMNSGDGTLRNGALFLDTEEGVINFSAIKLHDKNYSTKEKLKLMFAKYLIDGVIAGQKFSILQEESFEYFSQNGSNDDHHINGETAELNKALHYLLKGGFLMLKDLLPLFPESINISEFKQEIITSLNTYNSNINQLSNEMNESLSIYKKLKEQQVENTSSTEVLTLIEPGESCRLCHKLLVDRNFIVFPNCLHNFHKDCLIKFYLKLKNNYKFRKLYDAFKSGKMVDKHELDALLLTSCPLCNEQNISTVDLALVDPIAHKLLMSEWEL</sequence>
<dbReference type="SMART" id="SM00184">
    <property type="entry name" value="RING"/>
    <property type="match status" value="1"/>
</dbReference>
<dbReference type="GO" id="GO:0007032">
    <property type="term" value="P:endosome organization"/>
    <property type="evidence" value="ECO:0007669"/>
    <property type="project" value="TreeGrafter"/>
</dbReference>
<dbReference type="RefSeq" id="XP_043048837.1">
    <property type="nucleotide sequence ID" value="XM_043191865.1"/>
</dbReference>
<dbReference type="GeneID" id="66114427"/>
<dbReference type="GO" id="GO:0006904">
    <property type="term" value="P:vesicle docking involved in exocytosis"/>
    <property type="evidence" value="ECO:0007669"/>
    <property type="project" value="TreeGrafter"/>
</dbReference>
<evidence type="ECO:0000256" key="4">
    <source>
        <dbReference type="ARBA" id="ARBA00023136"/>
    </source>
</evidence>
<dbReference type="GO" id="GO:0030674">
    <property type="term" value="F:protein-macromolecule adaptor activity"/>
    <property type="evidence" value="ECO:0007669"/>
    <property type="project" value="TreeGrafter"/>
</dbReference>
<dbReference type="EMBL" id="JAHMUF010000013">
    <property type="protein sequence ID" value="KAG7193289.1"/>
    <property type="molecule type" value="Genomic_DNA"/>
</dbReference>
<dbReference type="SUPFAM" id="SSF57850">
    <property type="entry name" value="RING/U-box"/>
    <property type="match status" value="1"/>
</dbReference>
<evidence type="ECO:0000259" key="8">
    <source>
        <dbReference type="PROSITE" id="PS50089"/>
    </source>
</evidence>
<dbReference type="InterPro" id="IPR007810">
    <property type="entry name" value="Pep3/Vps18_beta-prop"/>
</dbReference>
<comment type="caution">
    <text evidence="9">The sequence shown here is derived from an EMBL/GenBank/DDBJ whole genome shotgun (WGS) entry which is preliminary data.</text>
</comment>
<dbReference type="InterPro" id="IPR058919">
    <property type="entry name" value="Pep3/Vps18_RING_C"/>
</dbReference>
<organism evidence="9 10">
    <name type="scientific">Scheffersomyces spartinae</name>
    <dbReference type="NCBI Taxonomy" id="45513"/>
    <lineage>
        <taxon>Eukaryota</taxon>
        <taxon>Fungi</taxon>
        <taxon>Dikarya</taxon>
        <taxon>Ascomycota</taxon>
        <taxon>Saccharomycotina</taxon>
        <taxon>Pichiomycetes</taxon>
        <taxon>Debaryomycetaceae</taxon>
        <taxon>Scheffersomyces</taxon>
    </lineage>
</organism>
<gene>
    <name evidence="9" type="ORF">KQ657_001053</name>
</gene>
<keyword evidence="7" id="KW-0175">Coiled coil</keyword>
<dbReference type="GO" id="GO:0008270">
    <property type="term" value="F:zinc ion binding"/>
    <property type="evidence" value="ECO:0007669"/>
    <property type="project" value="UniProtKB-KW"/>
</dbReference>
<keyword evidence="4" id="KW-0472">Membrane</keyword>
<dbReference type="PANTHER" id="PTHR23323">
    <property type="entry name" value="VACUOLAR PROTEIN SORTING-ASSOCIATED PROTEIN"/>
    <property type="match status" value="1"/>
</dbReference>
<dbReference type="Pfam" id="PF05131">
    <property type="entry name" value="Pep3_Vps18"/>
    <property type="match status" value="1"/>
</dbReference>
<dbReference type="GO" id="GO:0030897">
    <property type="term" value="C:HOPS complex"/>
    <property type="evidence" value="ECO:0007669"/>
    <property type="project" value="TreeGrafter"/>
</dbReference>
<dbReference type="InterPro" id="IPR036322">
    <property type="entry name" value="WD40_repeat_dom_sf"/>
</dbReference>